<protein>
    <submittedName>
        <fullName evidence="1">DUF664 domain-containing protein</fullName>
    </submittedName>
</protein>
<evidence type="ECO:0000313" key="2">
    <source>
        <dbReference type="Proteomes" id="UP001597229"/>
    </source>
</evidence>
<keyword evidence="2" id="KW-1185">Reference proteome</keyword>
<dbReference type="Gene3D" id="1.20.120.450">
    <property type="entry name" value="dinb family like domain"/>
    <property type="match status" value="1"/>
</dbReference>
<dbReference type="EMBL" id="JBHTLX010000024">
    <property type="protein sequence ID" value="MFD1250422.1"/>
    <property type="molecule type" value="Genomic_DNA"/>
</dbReference>
<comment type="caution">
    <text evidence="1">The sequence shown here is derived from an EMBL/GenBank/DDBJ whole genome shotgun (WGS) entry which is preliminary data.</text>
</comment>
<dbReference type="SUPFAM" id="SSF109854">
    <property type="entry name" value="DinB/YfiT-like putative metalloenzymes"/>
    <property type="match status" value="1"/>
</dbReference>
<dbReference type="InterPro" id="IPR034660">
    <property type="entry name" value="DinB/YfiT-like"/>
</dbReference>
<evidence type="ECO:0000313" key="1">
    <source>
        <dbReference type="EMBL" id="MFD1250422.1"/>
    </source>
</evidence>
<gene>
    <name evidence="1" type="ORF">ACFQ3F_21700</name>
</gene>
<dbReference type="NCBIfam" id="NF047843">
    <property type="entry name" value="MST_Rv0443"/>
    <property type="match status" value="1"/>
</dbReference>
<organism evidence="1 2">
    <name type="scientific">Nocardioides ginsengisoli</name>
    <dbReference type="NCBI Taxonomy" id="363868"/>
    <lineage>
        <taxon>Bacteria</taxon>
        <taxon>Bacillati</taxon>
        <taxon>Actinomycetota</taxon>
        <taxon>Actinomycetes</taxon>
        <taxon>Propionibacteriales</taxon>
        <taxon>Nocardioidaceae</taxon>
        <taxon>Nocardioides</taxon>
    </lineage>
</organism>
<reference evidence="2" key="1">
    <citation type="journal article" date="2019" name="Int. J. Syst. Evol. Microbiol.">
        <title>The Global Catalogue of Microorganisms (GCM) 10K type strain sequencing project: providing services to taxonomists for standard genome sequencing and annotation.</title>
        <authorList>
            <consortium name="The Broad Institute Genomics Platform"/>
            <consortium name="The Broad Institute Genome Sequencing Center for Infectious Disease"/>
            <person name="Wu L."/>
            <person name="Ma J."/>
        </authorList>
    </citation>
    <scope>NUCLEOTIDE SEQUENCE [LARGE SCALE GENOMIC DNA]</scope>
    <source>
        <strain evidence="2">CCUG 52478</strain>
    </source>
</reference>
<dbReference type="InterPro" id="IPR007061">
    <property type="entry name" value="MST-like"/>
</dbReference>
<dbReference type="Pfam" id="PF04978">
    <property type="entry name" value="MST"/>
    <property type="match status" value="1"/>
</dbReference>
<name>A0ABW3W569_9ACTN</name>
<sequence length="166" mass="18252">MTPAEVLTDSIGRVVESVEAVLDGLTDAQLVERPRPDANTIAWLIWHLTRVQDDHVADVAGTEQVYTAQGYAERLALPFDPREHGYGFTSDQVAQVKAPAGLLLDYYRATHERTLAYLAGLSGDDLDRVVDDRWDPPVTLGVRLVSVVNDCTQHVGQAAYLRGLLV</sequence>
<dbReference type="Proteomes" id="UP001597229">
    <property type="component" value="Unassembled WGS sequence"/>
</dbReference>
<accession>A0ABW3W569</accession>
<dbReference type="RefSeq" id="WP_367919107.1">
    <property type="nucleotide sequence ID" value="NZ_BAABAC010000018.1"/>
</dbReference>
<proteinExistence type="predicted"/>